<evidence type="ECO:0000313" key="5">
    <source>
        <dbReference type="Proteomes" id="UP001207736"/>
    </source>
</evidence>
<dbReference type="Proteomes" id="UP001207736">
    <property type="component" value="Unassembled WGS sequence"/>
</dbReference>
<keyword evidence="1" id="KW-0238">DNA-binding</keyword>
<dbReference type="InterPro" id="IPR001387">
    <property type="entry name" value="Cro/C1-type_HTH"/>
</dbReference>
<protein>
    <recommendedName>
        <fullName evidence="2">HTH cro/C1-type domain-containing protein</fullName>
    </recommendedName>
</protein>
<dbReference type="EMBL" id="BQKB01000029">
    <property type="protein sequence ID" value="GJM53222.1"/>
    <property type="molecule type" value="Genomic_DNA"/>
</dbReference>
<dbReference type="RefSeq" id="WP_264847431.1">
    <property type="nucleotide sequence ID" value="NZ_BPMA01000056.1"/>
</dbReference>
<accession>A0AAV5AY42</accession>
<dbReference type="Gene3D" id="1.10.260.40">
    <property type="entry name" value="lambda repressor-like DNA-binding domains"/>
    <property type="match status" value="1"/>
</dbReference>
<evidence type="ECO:0000313" key="3">
    <source>
        <dbReference type="EMBL" id="GJM50543.1"/>
    </source>
</evidence>
<feature type="domain" description="HTH cro/C1-type" evidence="2">
    <location>
        <begin position="8"/>
        <end position="62"/>
    </location>
</feature>
<dbReference type="Pfam" id="PF01381">
    <property type="entry name" value="HTH_3"/>
    <property type="match status" value="1"/>
</dbReference>
<dbReference type="SUPFAM" id="SSF47413">
    <property type="entry name" value="lambda repressor-like DNA-binding domains"/>
    <property type="match status" value="1"/>
</dbReference>
<dbReference type="PANTHER" id="PTHR46558">
    <property type="entry name" value="TRACRIPTIONAL REGULATORY PROTEIN-RELATED-RELATED"/>
    <property type="match status" value="1"/>
</dbReference>
<dbReference type="CDD" id="cd00093">
    <property type="entry name" value="HTH_XRE"/>
    <property type="match status" value="1"/>
</dbReference>
<dbReference type="GO" id="GO:0003677">
    <property type="term" value="F:DNA binding"/>
    <property type="evidence" value="ECO:0007669"/>
    <property type="project" value="UniProtKB-KW"/>
</dbReference>
<sequence length="121" mass="14470">MFNYHEKIRKVRENKNYTQEFMAESLHISQRAYSSIENGKTQLTIERLFDISKILEVSVSEILNLDNNNIYNNFNNQGLKNRGHLVNFKQNDLEEIKLLYERIIKIKDHEIAFLRSQTTHQ</sequence>
<dbReference type="EMBL" id="BQKA01000029">
    <property type="protein sequence ID" value="GJM50543.1"/>
    <property type="molecule type" value="Genomic_DNA"/>
</dbReference>
<evidence type="ECO:0000313" key="6">
    <source>
        <dbReference type="Proteomes" id="UP001208692"/>
    </source>
</evidence>
<dbReference type="SMART" id="SM00530">
    <property type="entry name" value="HTH_XRE"/>
    <property type="match status" value="1"/>
</dbReference>
<keyword evidence="6" id="KW-1185">Reference proteome</keyword>
<comment type="caution">
    <text evidence="3">The sequence shown here is derived from an EMBL/GenBank/DDBJ whole genome shotgun (WGS) entry which is preliminary data.</text>
</comment>
<gene>
    <name evidence="3" type="ORF">RCZ15_15160</name>
    <name evidence="4" type="ORF">RCZ16_15390</name>
</gene>
<evidence type="ECO:0000259" key="2">
    <source>
        <dbReference type="PROSITE" id="PS50943"/>
    </source>
</evidence>
<dbReference type="Proteomes" id="UP001208692">
    <property type="component" value="Unassembled WGS sequence"/>
</dbReference>
<evidence type="ECO:0000256" key="1">
    <source>
        <dbReference type="ARBA" id="ARBA00023125"/>
    </source>
</evidence>
<dbReference type="AlphaFoldDB" id="A0AAV5AY42"/>
<name>A0AAV5AY42_9FLAO</name>
<dbReference type="InterPro" id="IPR010982">
    <property type="entry name" value="Lambda_DNA-bd_dom_sf"/>
</dbReference>
<reference evidence="3 6" key="1">
    <citation type="submission" date="2021-11" db="EMBL/GenBank/DDBJ databases">
        <title>Draft genome sequence of Capnocytophaga sp. strain KC07075 isolated from cat oral cavity.</title>
        <authorList>
            <person name="Suzuki M."/>
            <person name="Imaoka K."/>
            <person name="Kimura M."/>
            <person name="Morikawa S."/>
            <person name="Maeda K."/>
        </authorList>
    </citation>
    <scope>NUCLEOTIDE SEQUENCE</scope>
    <source>
        <strain evidence="3">KC07075</strain>
        <strain evidence="4 6">KC07079</strain>
    </source>
</reference>
<proteinExistence type="predicted"/>
<dbReference type="PROSITE" id="PS50943">
    <property type="entry name" value="HTH_CROC1"/>
    <property type="match status" value="1"/>
</dbReference>
<organism evidence="3 5">
    <name type="scientific">Capnocytophaga catalasegens</name>
    <dbReference type="NCBI Taxonomy" id="1004260"/>
    <lineage>
        <taxon>Bacteria</taxon>
        <taxon>Pseudomonadati</taxon>
        <taxon>Bacteroidota</taxon>
        <taxon>Flavobacteriia</taxon>
        <taxon>Flavobacteriales</taxon>
        <taxon>Flavobacteriaceae</taxon>
        <taxon>Capnocytophaga</taxon>
    </lineage>
</organism>
<dbReference type="PANTHER" id="PTHR46558:SF15">
    <property type="entry name" value="HELIX-TURN-HELIX DOMAIN PROTEIN"/>
    <property type="match status" value="1"/>
</dbReference>
<evidence type="ECO:0000313" key="4">
    <source>
        <dbReference type="EMBL" id="GJM53222.1"/>
    </source>
</evidence>